<feature type="domain" description="GGDEF" evidence="4">
    <location>
        <begin position="233"/>
        <end position="358"/>
    </location>
</feature>
<dbReference type="Proteomes" id="UP000252405">
    <property type="component" value="Unassembled WGS sequence"/>
</dbReference>
<dbReference type="PANTHER" id="PTHR45138">
    <property type="entry name" value="REGULATORY COMPONENTS OF SENSORY TRANSDUCTION SYSTEM"/>
    <property type="match status" value="1"/>
</dbReference>
<keyword evidence="6" id="KW-1185">Reference proteome</keyword>
<dbReference type="InterPro" id="IPR043128">
    <property type="entry name" value="Rev_trsase/Diguanyl_cyclase"/>
</dbReference>
<sequence>MSMQGCRAIPMNRSVQGGASMVSSNSLTLEFSGRLDSHAGTLIRSFWDFLPEQMFIVRIEGRENFVIEAVNPSQQAKLGNGLTCVGKHLAHLLPSPLGDGVVANCVRCVDEGMPVRYEATGCYVDKEGVRRQCRWQMLLVPIANHQGLLTHLLGIVHDPNTQPPNMGSYPQPRFQELELELERRVLDRTNELMAANLQLTYLATHDCLTETYNRRHLLDLADNELNRAIRYELPLCLMMLDIDYFKSINDEQGHMAGDQALRTVAQATLAMLRDCDLVGRYGGDEFIIILPETDIEGARAIAERLCHTLQEVSQLSVSIGIATRRHDDQTIDELISRADYLLLDAKRNGRNRIECPLTASRRNEITKGSVPLR</sequence>
<dbReference type="GO" id="GO:0052621">
    <property type="term" value="F:diguanylate cyclase activity"/>
    <property type="evidence" value="ECO:0007669"/>
    <property type="project" value="UniProtKB-EC"/>
</dbReference>
<accession>A0A368U347</accession>
<evidence type="ECO:0000259" key="4">
    <source>
        <dbReference type="PROSITE" id="PS50887"/>
    </source>
</evidence>
<dbReference type="NCBIfam" id="TIGR00254">
    <property type="entry name" value="GGDEF"/>
    <property type="match status" value="1"/>
</dbReference>
<dbReference type="PROSITE" id="PS50887">
    <property type="entry name" value="GGDEF"/>
    <property type="match status" value="1"/>
</dbReference>
<dbReference type="GO" id="GO:0005886">
    <property type="term" value="C:plasma membrane"/>
    <property type="evidence" value="ECO:0007669"/>
    <property type="project" value="TreeGrafter"/>
</dbReference>
<dbReference type="CDD" id="cd01949">
    <property type="entry name" value="GGDEF"/>
    <property type="match status" value="1"/>
</dbReference>
<organism evidence="5 6">
    <name type="scientific">Billgrantia montanilacus</name>
    <dbReference type="NCBI Taxonomy" id="2282305"/>
    <lineage>
        <taxon>Bacteria</taxon>
        <taxon>Pseudomonadati</taxon>
        <taxon>Pseudomonadota</taxon>
        <taxon>Gammaproteobacteria</taxon>
        <taxon>Oceanospirillales</taxon>
        <taxon>Halomonadaceae</taxon>
        <taxon>Billgrantia</taxon>
    </lineage>
</organism>
<dbReference type="PANTHER" id="PTHR45138:SF9">
    <property type="entry name" value="DIGUANYLATE CYCLASE DGCM-RELATED"/>
    <property type="match status" value="1"/>
</dbReference>
<dbReference type="EMBL" id="QPII01000006">
    <property type="protein sequence ID" value="RCV89463.1"/>
    <property type="molecule type" value="Genomic_DNA"/>
</dbReference>
<gene>
    <name evidence="5" type="ORF">DU505_10520</name>
</gene>
<dbReference type="GO" id="GO:0043709">
    <property type="term" value="P:cell adhesion involved in single-species biofilm formation"/>
    <property type="evidence" value="ECO:0007669"/>
    <property type="project" value="TreeGrafter"/>
</dbReference>
<dbReference type="InterPro" id="IPR000160">
    <property type="entry name" value="GGDEF_dom"/>
</dbReference>
<comment type="caution">
    <text evidence="5">The sequence shown here is derived from an EMBL/GenBank/DDBJ whole genome shotgun (WGS) entry which is preliminary data.</text>
</comment>
<evidence type="ECO:0000256" key="2">
    <source>
        <dbReference type="ARBA" id="ARBA00012528"/>
    </source>
</evidence>
<dbReference type="AlphaFoldDB" id="A0A368U347"/>
<comment type="cofactor">
    <cofactor evidence="1">
        <name>Mg(2+)</name>
        <dbReference type="ChEBI" id="CHEBI:18420"/>
    </cofactor>
</comment>
<dbReference type="SUPFAM" id="SSF55073">
    <property type="entry name" value="Nucleotide cyclase"/>
    <property type="match status" value="1"/>
</dbReference>
<protein>
    <recommendedName>
        <fullName evidence="2">diguanylate cyclase</fullName>
        <ecNumber evidence="2">2.7.7.65</ecNumber>
    </recommendedName>
</protein>
<evidence type="ECO:0000313" key="6">
    <source>
        <dbReference type="Proteomes" id="UP000252405"/>
    </source>
</evidence>
<dbReference type="Gene3D" id="3.30.450.20">
    <property type="entry name" value="PAS domain"/>
    <property type="match status" value="1"/>
</dbReference>
<dbReference type="InterPro" id="IPR029787">
    <property type="entry name" value="Nucleotide_cyclase"/>
</dbReference>
<dbReference type="GO" id="GO:1902201">
    <property type="term" value="P:negative regulation of bacterial-type flagellum-dependent cell motility"/>
    <property type="evidence" value="ECO:0007669"/>
    <property type="project" value="TreeGrafter"/>
</dbReference>
<evidence type="ECO:0000256" key="3">
    <source>
        <dbReference type="ARBA" id="ARBA00034247"/>
    </source>
</evidence>
<reference evidence="5 6" key="1">
    <citation type="submission" date="2018-07" db="EMBL/GenBank/DDBJ databases">
        <title>Halomonas montanilacus sp. nov., isolated from Lake Pengyan on Tibetan Plateau.</title>
        <authorList>
            <person name="Lu H."/>
            <person name="Xing P."/>
            <person name="Wu Q."/>
        </authorList>
    </citation>
    <scope>NUCLEOTIDE SEQUENCE [LARGE SCALE GENOMIC DNA]</scope>
    <source>
        <strain evidence="5 6">PYC7W</strain>
    </source>
</reference>
<comment type="catalytic activity">
    <reaction evidence="3">
        <text>2 GTP = 3',3'-c-di-GMP + 2 diphosphate</text>
        <dbReference type="Rhea" id="RHEA:24898"/>
        <dbReference type="ChEBI" id="CHEBI:33019"/>
        <dbReference type="ChEBI" id="CHEBI:37565"/>
        <dbReference type="ChEBI" id="CHEBI:58805"/>
        <dbReference type="EC" id="2.7.7.65"/>
    </reaction>
</comment>
<evidence type="ECO:0000313" key="5">
    <source>
        <dbReference type="EMBL" id="RCV89463.1"/>
    </source>
</evidence>
<dbReference type="FunFam" id="3.30.70.270:FF:000001">
    <property type="entry name" value="Diguanylate cyclase domain protein"/>
    <property type="match status" value="1"/>
</dbReference>
<proteinExistence type="predicted"/>
<dbReference type="SMART" id="SM00267">
    <property type="entry name" value="GGDEF"/>
    <property type="match status" value="1"/>
</dbReference>
<name>A0A368U347_9GAMM</name>
<dbReference type="EC" id="2.7.7.65" evidence="2"/>
<evidence type="ECO:0000256" key="1">
    <source>
        <dbReference type="ARBA" id="ARBA00001946"/>
    </source>
</evidence>
<dbReference type="Gene3D" id="3.30.70.270">
    <property type="match status" value="1"/>
</dbReference>
<dbReference type="OrthoDB" id="9813903at2"/>
<dbReference type="InterPro" id="IPR050469">
    <property type="entry name" value="Diguanylate_Cyclase"/>
</dbReference>
<dbReference type="Pfam" id="PF00990">
    <property type="entry name" value="GGDEF"/>
    <property type="match status" value="1"/>
</dbReference>